<dbReference type="Proteomes" id="UP001652624">
    <property type="component" value="Chromosome 10"/>
</dbReference>
<dbReference type="GO" id="GO:0038023">
    <property type="term" value="F:signaling receptor activity"/>
    <property type="evidence" value="ECO:0007669"/>
    <property type="project" value="TreeGrafter"/>
</dbReference>
<feature type="domain" description="LRRCT" evidence="5">
    <location>
        <begin position="208"/>
        <end position="259"/>
    </location>
</feature>
<protein>
    <submittedName>
        <fullName evidence="7">Leucine-rich repeat-containing protein 19 isoform X1</fullName>
    </submittedName>
</protein>
<sequence length="402" mass="46610">MQSYDFNGGEERKRSQHFLISYPETKKVKVSNMKTTCITIVFWPFSMLLLTDESQSSKTEVKYNFTEKNYSLIPANINRSVTILDLSYNQITLNFRDTVVLQKYFLLTELYLIQNNIFILHTNSFSNLSSLEVLNICRNSIHIIQQGTFAGLKNLKQLYLCQNKISRVNPDIFTPLKSLILLNLQGNVISYFHVPQLFHLNSIILYGNPWNCSCNLLTLQKWLNTSNVTLENENITTCSDPEFLKNYSIKTVTYPEECYSKFSSPITEDFYTHFQSISNSTFNRSLNNLTQNSEQEPLGKSWTFLVSVVVSVLITSILIFIAIKCPVWYNYLLSYSHHRLEEHEVETYEDSFTGNPSSLSQIPNMNSEETTVIFKQPQLFVIDDDGFIEDKYIDTHELCEEN</sequence>
<keyword evidence="6" id="KW-1185">Reference proteome</keyword>
<name>A0A1S3AJV2_ERIEU</name>
<keyword evidence="4" id="KW-0472">Membrane</keyword>
<dbReference type="AlphaFoldDB" id="A0A1S3AJV2"/>
<dbReference type="eggNOG" id="KOG0619">
    <property type="taxonomic scope" value="Eukaryota"/>
</dbReference>
<dbReference type="Pfam" id="PF15176">
    <property type="entry name" value="LRR19-TM"/>
    <property type="match status" value="1"/>
</dbReference>
<feature type="transmembrane region" description="Helical" evidence="4">
    <location>
        <begin position="302"/>
        <end position="323"/>
    </location>
</feature>
<evidence type="ECO:0000256" key="4">
    <source>
        <dbReference type="SAM" id="Phobius"/>
    </source>
</evidence>
<dbReference type="Pfam" id="PF13855">
    <property type="entry name" value="LRR_8"/>
    <property type="match status" value="1"/>
</dbReference>
<dbReference type="SMART" id="SM00369">
    <property type="entry name" value="LRR_TYP"/>
    <property type="match status" value="4"/>
</dbReference>
<dbReference type="STRING" id="9365.ENSEEUP00000002103"/>
<dbReference type="SMART" id="SM00082">
    <property type="entry name" value="LRRCT"/>
    <property type="match status" value="1"/>
</dbReference>
<dbReference type="GO" id="GO:1901224">
    <property type="term" value="P:positive regulation of non-canonical NF-kappaB signal transduction"/>
    <property type="evidence" value="ECO:0007669"/>
    <property type="project" value="TreeGrafter"/>
</dbReference>
<evidence type="ECO:0000313" key="7">
    <source>
        <dbReference type="RefSeq" id="XP_007536265.2"/>
    </source>
</evidence>
<dbReference type="GO" id="GO:0005886">
    <property type="term" value="C:plasma membrane"/>
    <property type="evidence" value="ECO:0007669"/>
    <property type="project" value="TreeGrafter"/>
</dbReference>
<dbReference type="InterPro" id="IPR000483">
    <property type="entry name" value="Cys-rich_flank_reg_C"/>
</dbReference>
<gene>
    <name evidence="7" type="primary">LRRC19</name>
</gene>
<dbReference type="CTD" id="64922"/>
<evidence type="ECO:0000256" key="3">
    <source>
        <dbReference type="ARBA" id="ARBA00022737"/>
    </source>
</evidence>
<dbReference type="InterPro" id="IPR003591">
    <property type="entry name" value="Leu-rich_rpt_typical-subtyp"/>
</dbReference>
<accession>A0A1S3AJV2</accession>
<dbReference type="InterPro" id="IPR001611">
    <property type="entry name" value="Leu-rich_rpt"/>
</dbReference>
<dbReference type="GeneID" id="103125421"/>
<organism evidence="6 7">
    <name type="scientific">Erinaceus europaeus</name>
    <name type="common">Western European hedgehog</name>
    <dbReference type="NCBI Taxonomy" id="9365"/>
    <lineage>
        <taxon>Eukaryota</taxon>
        <taxon>Metazoa</taxon>
        <taxon>Chordata</taxon>
        <taxon>Craniata</taxon>
        <taxon>Vertebrata</taxon>
        <taxon>Euteleostomi</taxon>
        <taxon>Mammalia</taxon>
        <taxon>Eutheria</taxon>
        <taxon>Laurasiatheria</taxon>
        <taxon>Eulipotyphla</taxon>
        <taxon>Erinaceidae</taxon>
        <taxon>Erinaceinae</taxon>
        <taxon>Erinaceus</taxon>
    </lineage>
</organism>
<evidence type="ECO:0000313" key="6">
    <source>
        <dbReference type="Proteomes" id="UP001652624"/>
    </source>
</evidence>
<reference evidence="7" key="1">
    <citation type="submission" date="2025-08" db="UniProtKB">
        <authorList>
            <consortium name="RefSeq"/>
        </authorList>
    </citation>
    <scope>IDENTIFICATION</scope>
</reference>
<evidence type="ECO:0000259" key="5">
    <source>
        <dbReference type="SMART" id="SM00082"/>
    </source>
</evidence>
<dbReference type="PANTHER" id="PTHR31450">
    <property type="entry name" value="LEUCINE-RICH REPEAT-CONTAINING PROTEIN 19 LRRC19 FAMILY MEMBER"/>
    <property type="match status" value="1"/>
</dbReference>
<keyword evidence="1" id="KW-0433">Leucine-rich repeat</keyword>
<keyword evidence="4" id="KW-1133">Transmembrane helix</keyword>
<dbReference type="Gene3D" id="3.80.10.10">
    <property type="entry name" value="Ribonuclease Inhibitor"/>
    <property type="match status" value="1"/>
</dbReference>
<dbReference type="SUPFAM" id="SSF52058">
    <property type="entry name" value="L domain-like"/>
    <property type="match status" value="1"/>
</dbReference>
<keyword evidence="2" id="KW-0732">Signal</keyword>
<evidence type="ECO:0000256" key="1">
    <source>
        <dbReference type="ARBA" id="ARBA00022614"/>
    </source>
</evidence>
<evidence type="ECO:0000256" key="2">
    <source>
        <dbReference type="ARBA" id="ARBA00022729"/>
    </source>
</evidence>
<dbReference type="OrthoDB" id="1394818at2759"/>
<keyword evidence="4" id="KW-0812">Transmembrane</keyword>
<dbReference type="RefSeq" id="XP_007536265.2">
    <property type="nucleotide sequence ID" value="XM_007536203.3"/>
</dbReference>
<dbReference type="InterPro" id="IPR032675">
    <property type="entry name" value="LRR_dom_sf"/>
</dbReference>
<proteinExistence type="predicted"/>
<dbReference type="PANTHER" id="PTHR31450:SF4">
    <property type="entry name" value="LEUCINE-RICH REPEAT-CONTAINING PROTEIN 19"/>
    <property type="match status" value="1"/>
</dbReference>
<keyword evidence="3" id="KW-0677">Repeat</keyword>